<dbReference type="EMBL" id="QHKO01000017">
    <property type="protein sequence ID" value="RAL20037.1"/>
    <property type="molecule type" value="Genomic_DNA"/>
</dbReference>
<keyword evidence="3" id="KW-1185">Reference proteome</keyword>
<dbReference type="PROSITE" id="PS51257">
    <property type="entry name" value="PROKAR_LIPOPROTEIN"/>
    <property type="match status" value="1"/>
</dbReference>
<sequence>MNRFALVSFALLSTTATGCIFGVDTSPLCDDSEPNCENGVWVFDTDIDAEDVGDVDDVDLDVDITPDTPDADVDPDTDTDLPPELTLEISGEEGPFILDPDTGSVTFGVECAPQGCTLDACTLSYEGGEVVTPVECAESIELPTAKLNAEGSWTLTVNASLDEQSTSASKTFDVRYAFEAGLEGYEAGESYAFSHPPTLESFCTRDGCDLTIACTDAGGGTLACEGLAFPEGEAEVVITLNACA</sequence>
<protein>
    <submittedName>
        <fullName evidence="2">Uncharacterized protein</fullName>
    </submittedName>
</protein>
<gene>
    <name evidence="2" type="ORF">DL240_19210</name>
</gene>
<dbReference type="RefSeq" id="WP_199589871.1">
    <property type="nucleotide sequence ID" value="NZ_QHKO01000017.1"/>
</dbReference>
<reference evidence="2 3" key="1">
    <citation type="submission" date="2018-05" db="EMBL/GenBank/DDBJ databases">
        <title>Lujinxingia marina gen. nov. sp. nov., a new facultative anaerobic member of the class Deltaproteobacteria, and proposal of Lujinxingaceae fam. nov.</title>
        <authorList>
            <person name="Li C.-M."/>
        </authorList>
    </citation>
    <scope>NUCLEOTIDE SEQUENCE [LARGE SCALE GENOMIC DNA]</scope>
    <source>
        <strain evidence="2 3">B210</strain>
    </source>
</reference>
<evidence type="ECO:0000256" key="1">
    <source>
        <dbReference type="SAM" id="SignalP"/>
    </source>
</evidence>
<feature type="non-terminal residue" evidence="2">
    <location>
        <position position="244"/>
    </location>
</feature>
<name>A0A328C2P0_9DELT</name>
<evidence type="ECO:0000313" key="3">
    <source>
        <dbReference type="Proteomes" id="UP000249169"/>
    </source>
</evidence>
<organism evidence="2 3">
    <name type="scientific">Lujinxingia litoralis</name>
    <dbReference type="NCBI Taxonomy" id="2211119"/>
    <lineage>
        <taxon>Bacteria</taxon>
        <taxon>Deltaproteobacteria</taxon>
        <taxon>Bradymonadales</taxon>
        <taxon>Lujinxingiaceae</taxon>
        <taxon>Lujinxingia</taxon>
    </lineage>
</organism>
<accession>A0A328C2P0</accession>
<dbReference type="AlphaFoldDB" id="A0A328C2P0"/>
<feature type="signal peptide" evidence="1">
    <location>
        <begin position="1"/>
        <end position="18"/>
    </location>
</feature>
<keyword evidence="1" id="KW-0732">Signal</keyword>
<evidence type="ECO:0000313" key="2">
    <source>
        <dbReference type="EMBL" id="RAL20037.1"/>
    </source>
</evidence>
<proteinExistence type="predicted"/>
<comment type="caution">
    <text evidence="2">The sequence shown here is derived from an EMBL/GenBank/DDBJ whole genome shotgun (WGS) entry which is preliminary data.</text>
</comment>
<dbReference type="Proteomes" id="UP000249169">
    <property type="component" value="Unassembled WGS sequence"/>
</dbReference>
<feature type="chain" id="PRO_5016241509" evidence="1">
    <location>
        <begin position="19"/>
        <end position="244"/>
    </location>
</feature>